<sequence>MKKLFLILIPLLLFTISALGQTTISYNLKDQSTFTNTGVQWDPVTSTTSPDGKIRTQSATSLWHSAGYGVVFKTGNSLEIDVPEGQNTIRFYGSVYSSGNMSGGTTVGGAELGVVDVDIDSHPGMADQTGYYGFTYTGSASTLYFTFSGSNAYTPAIDVTNIEITIAKTDVWDFGAQQLDNVLYNNMLTEAKINAWYGATAPGTSGVVLPSFTEGDLGFVAGSNDRLRTTNTNLTRWDTNIASSTTYTGRVYINSGGATGRYLTLNLNEDDEVTIAARTDAGGNINFKYVANPTAQTDIVAVPAAETLLKFVAKSAGAYQIFDTSGKPSYFRVYRKAARYITVTGSIDETMAAGIPNGYTINFTNEAGKTFSTVASSGTYSINLPAEYTYNLSLGGANGYVISNGLSLNVTESTTTHNITVLQVDLYTVNGTITGLSNLTDLVLHYTPDPVANKVIFLLFQ</sequence>
<dbReference type="RefSeq" id="WP_209655125.1">
    <property type="nucleotide sequence ID" value="NZ_JAGJCB010000009.1"/>
</dbReference>
<protein>
    <submittedName>
        <fullName evidence="2">Uncharacterized protein</fullName>
    </submittedName>
</protein>
<dbReference type="EMBL" id="JAGJCB010000009">
    <property type="protein sequence ID" value="MBP0904227.1"/>
    <property type="molecule type" value="Genomic_DNA"/>
</dbReference>
<feature type="chain" id="PRO_5046621471" evidence="1">
    <location>
        <begin position="21"/>
        <end position="461"/>
    </location>
</feature>
<evidence type="ECO:0000313" key="3">
    <source>
        <dbReference type="Proteomes" id="UP000670776"/>
    </source>
</evidence>
<name>A0ABS4BVZ4_9FLAO</name>
<dbReference type="Proteomes" id="UP000670776">
    <property type="component" value="Unassembled WGS sequence"/>
</dbReference>
<evidence type="ECO:0000313" key="2">
    <source>
        <dbReference type="EMBL" id="MBP0904227.1"/>
    </source>
</evidence>
<comment type="caution">
    <text evidence="2">The sequence shown here is derived from an EMBL/GenBank/DDBJ whole genome shotgun (WGS) entry which is preliminary data.</text>
</comment>
<accession>A0ABS4BVZ4</accession>
<gene>
    <name evidence="2" type="ORF">J8H85_10335</name>
</gene>
<feature type="signal peptide" evidence="1">
    <location>
        <begin position="1"/>
        <end position="20"/>
    </location>
</feature>
<keyword evidence="3" id="KW-1185">Reference proteome</keyword>
<reference evidence="2 3" key="1">
    <citation type="submission" date="2021-04" db="EMBL/GenBank/DDBJ databases">
        <title>Mariniflexile gromovii gen. nov., sp. nov., a gliding bacterium isolated from the sea urchin Strongylocentrotus intermedius.</title>
        <authorList>
            <person name="Ko S."/>
            <person name="Le V."/>
            <person name="Ahn C.-Y."/>
            <person name="Oh H.-M."/>
        </authorList>
    </citation>
    <scope>NUCLEOTIDE SEQUENCE [LARGE SCALE GENOMIC DNA]</scope>
    <source>
        <strain evidence="2 3">KCTC 12570</strain>
    </source>
</reference>
<keyword evidence="1" id="KW-0732">Signal</keyword>
<proteinExistence type="predicted"/>
<evidence type="ECO:0000256" key="1">
    <source>
        <dbReference type="SAM" id="SignalP"/>
    </source>
</evidence>
<organism evidence="2 3">
    <name type="scientific">Mariniflexile gromovii</name>
    <dbReference type="NCBI Taxonomy" id="362523"/>
    <lineage>
        <taxon>Bacteria</taxon>
        <taxon>Pseudomonadati</taxon>
        <taxon>Bacteroidota</taxon>
        <taxon>Flavobacteriia</taxon>
        <taxon>Flavobacteriales</taxon>
        <taxon>Flavobacteriaceae</taxon>
        <taxon>Mariniflexile</taxon>
    </lineage>
</organism>